<keyword evidence="11" id="KW-1185">Reference proteome</keyword>
<evidence type="ECO:0000256" key="7">
    <source>
        <dbReference type="SAM" id="Phobius"/>
    </source>
</evidence>
<dbReference type="InterPro" id="IPR027417">
    <property type="entry name" value="P-loop_NTPase"/>
</dbReference>
<feature type="domain" description="ABC transporter" evidence="8">
    <location>
        <begin position="327"/>
        <end position="557"/>
    </location>
</feature>
<feature type="transmembrane region" description="Helical" evidence="7">
    <location>
        <begin position="125"/>
        <end position="148"/>
    </location>
</feature>
<dbReference type="GO" id="GO:0016887">
    <property type="term" value="F:ATP hydrolysis activity"/>
    <property type="evidence" value="ECO:0007669"/>
    <property type="project" value="InterPro"/>
</dbReference>
<keyword evidence="5 7" id="KW-1133">Transmembrane helix</keyword>
<evidence type="ECO:0000256" key="1">
    <source>
        <dbReference type="ARBA" id="ARBA00004651"/>
    </source>
</evidence>
<dbReference type="InterPro" id="IPR036640">
    <property type="entry name" value="ABC1_TM_sf"/>
</dbReference>
<dbReference type="InterPro" id="IPR003593">
    <property type="entry name" value="AAA+_ATPase"/>
</dbReference>
<comment type="subcellular location">
    <subcellularLocation>
        <location evidence="1">Cell membrane</location>
        <topology evidence="1">Multi-pass membrane protein</topology>
    </subcellularLocation>
</comment>
<reference evidence="10 11" key="1">
    <citation type="submission" date="2020-04" db="EMBL/GenBank/DDBJ databases">
        <title>Pseudoalteromonas caenipelagi sp. nov., isolated from a tidal flat.</title>
        <authorList>
            <person name="Park S."/>
            <person name="Yoon J.-H."/>
        </authorList>
    </citation>
    <scope>NUCLEOTIDE SEQUENCE [LARGE SCALE GENOMIC DNA]</scope>
    <source>
        <strain evidence="10 11">JBTF-M23</strain>
    </source>
</reference>
<dbReference type="GO" id="GO:0034040">
    <property type="term" value="F:ATPase-coupled lipid transmembrane transporter activity"/>
    <property type="evidence" value="ECO:0007669"/>
    <property type="project" value="TreeGrafter"/>
</dbReference>
<comment type="caution">
    <text evidence="10">The sequence shown here is derived from an EMBL/GenBank/DDBJ whole genome shotgun (WGS) entry which is preliminary data.</text>
</comment>
<dbReference type="EMBL" id="JABBPG010000007">
    <property type="protein sequence ID" value="NOU52073.1"/>
    <property type="molecule type" value="Genomic_DNA"/>
</dbReference>
<evidence type="ECO:0000313" key="11">
    <source>
        <dbReference type="Proteomes" id="UP000586305"/>
    </source>
</evidence>
<dbReference type="InterPro" id="IPR017871">
    <property type="entry name" value="ABC_transporter-like_CS"/>
</dbReference>
<dbReference type="GO" id="GO:0015833">
    <property type="term" value="P:peptide transport"/>
    <property type="evidence" value="ECO:0007669"/>
    <property type="project" value="InterPro"/>
</dbReference>
<sequence length="561" mass="63254">MRIQLESLNRLYKKYFWYFAFTLPMGILLGVISMHVLQIINDALTSGVETIEYSAQQFFITIGVLLGLGVLNEFVKIRLVVNASRDIHSRLVDKVLDSSYEKVESIGLPKVNATLSKDVDTAIKFFQVLPQMVANISIIVCAIAYMAYLSVTALMYVFALIAFAGLSFTVIILLSRKYLQNIRECADTLMEHYEAIVKGKKELSLDSKRQRYVRTDIRGTLEQLRKNNRGALTLFGMLEHWGQFILFAILGVILYYLGMTLGLEKTVVVGYILTLLFILEPIEQVTQASTDLMEAKVAFKKIESLQLSDDVVDEKQEVAALGSNLNLKLSNITYQYAAQVESEKGFKIGPIDCEFKAGEATFIIGGNGSGKSTLFKMLAGLYSPTGGTIEYGDIPLETNNIPSYRECVSLIAADFWVFKHILVNDSVEDEKLLQQLVSLLKLDKAVEIIEGKWSKTTLSQGQRKRLALIQSYIEHKPIVLLDEWAADQDPVFKKVFYEEIVPSLKAQGKVVIIVSHDDNYYHTADRLMELRDGQLILHKNNKPAEITQNNQFFKVLDSCKE</sequence>
<protein>
    <submittedName>
        <fullName evidence="10">Cyclic peptide export ABC transporter</fullName>
    </submittedName>
</protein>
<evidence type="ECO:0000256" key="5">
    <source>
        <dbReference type="ARBA" id="ARBA00022989"/>
    </source>
</evidence>
<dbReference type="InterPro" id="IPR003439">
    <property type="entry name" value="ABC_transporter-like_ATP-bd"/>
</dbReference>
<feature type="transmembrane region" description="Helical" evidence="7">
    <location>
        <begin position="15"/>
        <end position="37"/>
    </location>
</feature>
<organism evidence="10 11">
    <name type="scientific">Pseudoalteromonas caenipelagi</name>
    <dbReference type="NCBI Taxonomy" id="2726988"/>
    <lineage>
        <taxon>Bacteria</taxon>
        <taxon>Pseudomonadati</taxon>
        <taxon>Pseudomonadota</taxon>
        <taxon>Gammaproteobacteria</taxon>
        <taxon>Alteromonadales</taxon>
        <taxon>Pseudoalteromonadaceae</taxon>
        <taxon>Pseudoalteromonas</taxon>
    </lineage>
</organism>
<dbReference type="Gene3D" id="3.40.50.300">
    <property type="entry name" value="P-loop containing nucleotide triphosphate hydrolases"/>
    <property type="match status" value="1"/>
</dbReference>
<feature type="transmembrane region" description="Helical" evidence="7">
    <location>
        <begin position="231"/>
        <end position="256"/>
    </location>
</feature>
<dbReference type="GO" id="GO:0005524">
    <property type="term" value="F:ATP binding"/>
    <property type="evidence" value="ECO:0007669"/>
    <property type="project" value="UniProtKB-KW"/>
</dbReference>
<dbReference type="AlphaFoldDB" id="A0A849VHX4"/>
<accession>A0A849VHX4</accession>
<dbReference type="Pfam" id="PF00664">
    <property type="entry name" value="ABC_membrane"/>
    <property type="match status" value="1"/>
</dbReference>
<dbReference type="InterPro" id="IPR011527">
    <property type="entry name" value="ABC1_TM_dom"/>
</dbReference>
<evidence type="ECO:0000313" key="10">
    <source>
        <dbReference type="EMBL" id="NOU52073.1"/>
    </source>
</evidence>
<dbReference type="PROSITE" id="PS50893">
    <property type="entry name" value="ABC_TRANSPORTER_2"/>
    <property type="match status" value="1"/>
</dbReference>
<dbReference type="RefSeq" id="WP_171627126.1">
    <property type="nucleotide sequence ID" value="NZ_JABBPG010000007.1"/>
</dbReference>
<dbReference type="SUPFAM" id="SSF52540">
    <property type="entry name" value="P-loop containing nucleoside triphosphate hydrolases"/>
    <property type="match status" value="1"/>
</dbReference>
<keyword evidence="4" id="KW-0067">ATP-binding</keyword>
<dbReference type="PROSITE" id="PS50929">
    <property type="entry name" value="ABC_TM1F"/>
    <property type="match status" value="1"/>
</dbReference>
<dbReference type="PROSITE" id="PS00211">
    <property type="entry name" value="ABC_TRANSPORTER_1"/>
    <property type="match status" value="1"/>
</dbReference>
<evidence type="ECO:0000256" key="3">
    <source>
        <dbReference type="ARBA" id="ARBA00022741"/>
    </source>
</evidence>
<evidence type="ECO:0000256" key="2">
    <source>
        <dbReference type="ARBA" id="ARBA00022692"/>
    </source>
</evidence>
<gene>
    <name evidence="10" type="ORF">HG263_16190</name>
</gene>
<dbReference type="Proteomes" id="UP000586305">
    <property type="component" value="Unassembled WGS sequence"/>
</dbReference>
<dbReference type="GO" id="GO:1904680">
    <property type="term" value="F:peptide transmembrane transporter activity"/>
    <property type="evidence" value="ECO:0007669"/>
    <property type="project" value="InterPro"/>
</dbReference>
<evidence type="ECO:0000256" key="6">
    <source>
        <dbReference type="ARBA" id="ARBA00023136"/>
    </source>
</evidence>
<keyword evidence="2 7" id="KW-0812">Transmembrane</keyword>
<dbReference type="InterPro" id="IPR039421">
    <property type="entry name" value="Type_1_exporter"/>
</dbReference>
<dbReference type="SUPFAM" id="SSF90123">
    <property type="entry name" value="ABC transporter transmembrane region"/>
    <property type="match status" value="1"/>
</dbReference>
<dbReference type="SMART" id="SM00382">
    <property type="entry name" value="AAA"/>
    <property type="match status" value="1"/>
</dbReference>
<dbReference type="Gene3D" id="1.20.1560.10">
    <property type="entry name" value="ABC transporter type 1, transmembrane domain"/>
    <property type="match status" value="1"/>
</dbReference>
<keyword evidence="3" id="KW-0547">Nucleotide-binding</keyword>
<dbReference type="InterPro" id="IPR005898">
    <property type="entry name" value="Cyc_pep_transpt_SyrD/YojI"/>
</dbReference>
<dbReference type="NCBIfam" id="TIGR01194">
    <property type="entry name" value="cyc_pep_trnsptr"/>
    <property type="match status" value="1"/>
</dbReference>
<dbReference type="GO" id="GO:0140359">
    <property type="term" value="F:ABC-type transporter activity"/>
    <property type="evidence" value="ECO:0007669"/>
    <property type="project" value="InterPro"/>
</dbReference>
<dbReference type="GO" id="GO:0005886">
    <property type="term" value="C:plasma membrane"/>
    <property type="evidence" value="ECO:0007669"/>
    <property type="project" value="UniProtKB-SubCell"/>
</dbReference>
<evidence type="ECO:0000259" key="8">
    <source>
        <dbReference type="PROSITE" id="PS50893"/>
    </source>
</evidence>
<name>A0A849VHX4_9GAMM</name>
<dbReference type="PANTHER" id="PTHR24221">
    <property type="entry name" value="ATP-BINDING CASSETTE SUB-FAMILY B"/>
    <property type="match status" value="1"/>
</dbReference>
<evidence type="ECO:0000259" key="9">
    <source>
        <dbReference type="PROSITE" id="PS50929"/>
    </source>
</evidence>
<keyword evidence="6 7" id="KW-0472">Membrane</keyword>
<dbReference type="Pfam" id="PF00005">
    <property type="entry name" value="ABC_tran"/>
    <property type="match status" value="1"/>
</dbReference>
<feature type="transmembrane region" description="Helical" evidence="7">
    <location>
        <begin position="57"/>
        <end position="75"/>
    </location>
</feature>
<feature type="domain" description="ABC transmembrane type-1" evidence="9">
    <location>
        <begin position="38"/>
        <end position="294"/>
    </location>
</feature>
<proteinExistence type="predicted"/>
<dbReference type="PANTHER" id="PTHR24221:SF653">
    <property type="entry name" value="TRANSPORT ATP-BINDING PROTEIN CYDC"/>
    <property type="match status" value="1"/>
</dbReference>
<evidence type="ECO:0000256" key="4">
    <source>
        <dbReference type="ARBA" id="ARBA00022840"/>
    </source>
</evidence>
<feature type="transmembrane region" description="Helical" evidence="7">
    <location>
        <begin position="154"/>
        <end position="174"/>
    </location>
</feature>